<evidence type="ECO:0000313" key="2">
    <source>
        <dbReference type="Proteomes" id="UP000663823"/>
    </source>
</evidence>
<dbReference type="Proteomes" id="UP000663823">
    <property type="component" value="Unassembled WGS sequence"/>
</dbReference>
<dbReference type="EMBL" id="CAJOAX010018747">
    <property type="protein sequence ID" value="CAF4183579.1"/>
    <property type="molecule type" value="Genomic_DNA"/>
</dbReference>
<name>A0A820A3X1_9BILA</name>
<comment type="caution">
    <text evidence="1">The sequence shown here is derived from an EMBL/GenBank/DDBJ whole genome shotgun (WGS) entry which is preliminary data.</text>
</comment>
<sequence>MLFFLKISSENNSFSNIRKFQLDHLSDLLIKISRQIFNTILYLQSISIDKVNEFDKFADIFDKFLVVLPNKQPLIHSCLSSLYFDDIYPGYLDDEQIKTVLGENFPSLRKRENSYDMSFN</sequence>
<reference evidence="1" key="1">
    <citation type="submission" date="2021-02" db="EMBL/GenBank/DDBJ databases">
        <authorList>
            <person name="Nowell W R."/>
        </authorList>
    </citation>
    <scope>NUCLEOTIDE SEQUENCE</scope>
</reference>
<protein>
    <submittedName>
        <fullName evidence="1">Uncharacterized protein</fullName>
    </submittedName>
</protein>
<dbReference type="AlphaFoldDB" id="A0A820A3X1"/>
<evidence type="ECO:0000313" key="1">
    <source>
        <dbReference type="EMBL" id="CAF4183579.1"/>
    </source>
</evidence>
<gene>
    <name evidence="1" type="ORF">OTI717_LOCUS37806</name>
</gene>
<proteinExistence type="predicted"/>
<organism evidence="1 2">
    <name type="scientific">Rotaria sordida</name>
    <dbReference type="NCBI Taxonomy" id="392033"/>
    <lineage>
        <taxon>Eukaryota</taxon>
        <taxon>Metazoa</taxon>
        <taxon>Spiralia</taxon>
        <taxon>Gnathifera</taxon>
        <taxon>Rotifera</taxon>
        <taxon>Eurotatoria</taxon>
        <taxon>Bdelloidea</taxon>
        <taxon>Philodinida</taxon>
        <taxon>Philodinidae</taxon>
        <taxon>Rotaria</taxon>
    </lineage>
</organism>
<accession>A0A820A3X1</accession>